<gene>
    <name evidence="2" type="ORF">PM10SUCC1_16030</name>
</gene>
<evidence type="ECO:0000259" key="1">
    <source>
        <dbReference type="Pfam" id="PF01693"/>
    </source>
</evidence>
<evidence type="ECO:0000313" key="3">
    <source>
        <dbReference type="Proteomes" id="UP001144471"/>
    </source>
</evidence>
<dbReference type="Gene3D" id="3.40.970.10">
    <property type="entry name" value="Ribonuclease H1, N-terminal domain"/>
    <property type="match status" value="1"/>
</dbReference>
<keyword evidence="3" id="KW-1185">Reference proteome</keyword>
<dbReference type="Gene3D" id="3.30.420.10">
    <property type="entry name" value="Ribonuclease H-like superfamily/Ribonuclease H"/>
    <property type="match status" value="1"/>
</dbReference>
<evidence type="ECO:0000313" key="2">
    <source>
        <dbReference type="EMBL" id="GLI56089.1"/>
    </source>
</evidence>
<dbReference type="Pfam" id="PF01693">
    <property type="entry name" value="Cauli_VI"/>
    <property type="match status" value="1"/>
</dbReference>
<dbReference type="Proteomes" id="UP001144471">
    <property type="component" value="Unassembled WGS sequence"/>
</dbReference>
<dbReference type="InterPro" id="IPR037056">
    <property type="entry name" value="RNase_H1_N_sf"/>
</dbReference>
<accession>A0A9W6LMR4</accession>
<feature type="domain" description="Ribonuclease H1 N-terminal" evidence="1">
    <location>
        <begin position="33"/>
        <end position="66"/>
    </location>
</feature>
<sequence length="220" mass="24746">MWLEDPTAAPAAKKNSGKKSKKYYAYNLFEVGKTGIVDSWDECKNITAIGKARYKSFKTYEEAREWLDLGGRYLSETEIRMGLPDGIYFDAGTGRGIGTEVRVTDKMGNSILHKLLPQEKINAHGNYLTREGSTNNFGELLGLYCALKIAIEENVLNIYGDSNLVISYWSKGLIKRESQKRETLDLAEKVVTLRRRYESIGGQIQHISGDINPADLGFHK</sequence>
<comment type="caution">
    <text evidence="2">The sequence shown here is derived from an EMBL/GenBank/DDBJ whole genome shotgun (WGS) entry which is preliminary data.</text>
</comment>
<proteinExistence type="predicted"/>
<dbReference type="EMBL" id="BSDY01000006">
    <property type="protein sequence ID" value="GLI56089.1"/>
    <property type="molecule type" value="Genomic_DNA"/>
</dbReference>
<dbReference type="GO" id="GO:0003676">
    <property type="term" value="F:nucleic acid binding"/>
    <property type="evidence" value="ECO:0007669"/>
    <property type="project" value="InterPro"/>
</dbReference>
<dbReference type="InterPro" id="IPR036397">
    <property type="entry name" value="RNaseH_sf"/>
</dbReference>
<dbReference type="InterPro" id="IPR011320">
    <property type="entry name" value="RNase_H1_N"/>
</dbReference>
<dbReference type="InterPro" id="IPR009027">
    <property type="entry name" value="Ribosomal_bL9/RNase_H1_N"/>
</dbReference>
<name>A0A9W6LMR4_9FUSO</name>
<organism evidence="2 3">
    <name type="scientific">Propionigenium maris DSM 9537</name>
    <dbReference type="NCBI Taxonomy" id="1123000"/>
    <lineage>
        <taxon>Bacteria</taxon>
        <taxon>Fusobacteriati</taxon>
        <taxon>Fusobacteriota</taxon>
        <taxon>Fusobacteriia</taxon>
        <taxon>Fusobacteriales</taxon>
        <taxon>Fusobacteriaceae</taxon>
        <taxon>Propionigenium</taxon>
    </lineage>
</organism>
<protein>
    <submittedName>
        <fullName evidence="2">Ribonuclease HI</fullName>
    </submittedName>
</protein>
<dbReference type="SUPFAM" id="SSF55658">
    <property type="entry name" value="L9 N-domain-like"/>
    <property type="match status" value="1"/>
</dbReference>
<dbReference type="AlphaFoldDB" id="A0A9W6LMR4"/>
<dbReference type="SUPFAM" id="SSF53098">
    <property type="entry name" value="Ribonuclease H-like"/>
    <property type="match status" value="1"/>
</dbReference>
<reference evidence="2" key="1">
    <citation type="submission" date="2022-12" db="EMBL/GenBank/DDBJ databases">
        <title>Reference genome sequencing for broad-spectrum identification of bacterial and archaeal isolates by mass spectrometry.</title>
        <authorList>
            <person name="Sekiguchi Y."/>
            <person name="Tourlousse D.M."/>
        </authorList>
    </citation>
    <scope>NUCLEOTIDE SEQUENCE</scope>
    <source>
        <strain evidence="2">10succ1</strain>
    </source>
</reference>
<dbReference type="InterPro" id="IPR012337">
    <property type="entry name" value="RNaseH-like_sf"/>
</dbReference>